<protein>
    <recommendedName>
        <fullName evidence="3">histidine kinase</fullName>
        <ecNumber evidence="3">2.7.13.3</ecNumber>
    </recommendedName>
</protein>
<dbReference type="InterPro" id="IPR001789">
    <property type="entry name" value="Sig_transdc_resp-reg_receiver"/>
</dbReference>
<reference evidence="16" key="1">
    <citation type="submission" date="2019-06" db="EMBL/GenBank/DDBJ databases">
        <title>Complete genome sequence of Methylogaea oryzae strain JCM16910.</title>
        <authorList>
            <person name="Asakawa S."/>
        </authorList>
    </citation>
    <scope>NUCLEOTIDE SEQUENCE</scope>
    <source>
        <strain evidence="16">E10</strain>
    </source>
</reference>
<dbReference type="Pfam" id="PF01590">
    <property type="entry name" value="GAF"/>
    <property type="match status" value="1"/>
</dbReference>
<evidence type="ECO:0000256" key="12">
    <source>
        <dbReference type="PROSITE-ProRule" id="PRU00169"/>
    </source>
</evidence>
<dbReference type="GO" id="GO:0016020">
    <property type="term" value="C:membrane"/>
    <property type="evidence" value="ECO:0007669"/>
    <property type="project" value="UniProtKB-SubCell"/>
</dbReference>
<dbReference type="EC" id="2.7.13.3" evidence="3"/>
<keyword evidence="8" id="KW-0067">ATP-binding</keyword>
<evidence type="ECO:0000256" key="3">
    <source>
        <dbReference type="ARBA" id="ARBA00012438"/>
    </source>
</evidence>
<evidence type="ECO:0000256" key="11">
    <source>
        <dbReference type="ARBA" id="ARBA00023306"/>
    </source>
</evidence>
<evidence type="ECO:0000256" key="10">
    <source>
        <dbReference type="ARBA" id="ARBA00023136"/>
    </source>
</evidence>
<dbReference type="InterPro" id="IPR003594">
    <property type="entry name" value="HATPase_dom"/>
</dbReference>
<dbReference type="GO" id="GO:0005524">
    <property type="term" value="F:ATP binding"/>
    <property type="evidence" value="ECO:0007669"/>
    <property type="project" value="UniProtKB-KW"/>
</dbReference>
<dbReference type="RefSeq" id="WP_221048592.1">
    <property type="nucleotide sequence ID" value="NZ_AP019782.1"/>
</dbReference>
<keyword evidence="7" id="KW-0418">Kinase</keyword>
<gene>
    <name evidence="16" type="ORF">MoryE10_12980</name>
</gene>
<sequence length="660" mass="72620">MSQAPPLDESERAKLEGRARKLAQEKAYLQLVNQLMARISALPGLENLLDNMLQSIVDIIGGTNVMLYYWVDGQLHYADVYGERRQPEAIDDAYVRQVLDTGTPLELEHDVADSQILNPALASAWTWIYPLRVGDEPVGVLKIDNLHVGTREMRQFLPNFFNYAAAVLKNDIFGHTQLKRAYDELKRLNASLAVARDAAEAASRAKSAFLANMSHELRTPLNAILGFAQLMVRENPLDQDGCRRLHAIEHSGQHLMELINDILELSRVEAGHLTLRVEPFDLRALAATVAEMVQLRAQAKGLAVECVCAADIPPRVEGDSHHLRQVLINLLNNAVKYTDRGDVRLSIGWDGRQALFEVTDTGQGISPDDLDKIFDPFYQTATGAAKGEGSGLGLAISRDYVRLMGGELAVESRVGQGSRFHFGLPLRTVEPAGEDTAISQKVLGLALDQPVWRVLVADDDESSRLCLVQLLEQAGFEAQQAANGEEAVDLFRIWHPHFIWLDRHMPVMDGLEALGRIRALPGGQKTPIVLLTATLFEDSPEAVAVPGSDGLLRKPFQAEQVFETMRQRLGLRYRYAEEPPAVAAATELGPDPAGVARLDGGLRLALRRAADVLDVEAARRIVEDIALQDPALARGLGQLLDNYRFDQIAALLDDGRPASG</sequence>
<feature type="domain" description="Histidine kinase" evidence="14">
    <location>
        <begin position="212"/>
        <end position="428"/>
    </location>
</feature>
<evidence type="ECO:0000256" key="6">
    <source>
        <dbReference type="ARBA" id="ARBA00022741"/>
    </source>
</evidence>
<organism evidence="16 17">
    <name type="scientific">Methylogaea oryzae</name>
    <dbReference type="NCBI Taxonomy" id="1295382"/>
    <lineage>
        <taxon>Bacteria</taxon>
        <taxon>Pseudomonadati</taxon>
        <taxon>Pseudomonadota</taxon>
        <taxon>Gammaproteobacteria</taxon>
        <taxon>Methylococcales</taxon>
        <taxon>Methylococcaceae</taxon>
        <taxon>Methylogaea</taxon>
    </lineage>
</organism>
<keyword evidence="6" id="KW-0547">Nucleotide-binding</keyword>
<dbReference type="FunFam" id="1.10.287.130:FF:000038">
    <property type="entry name" value="Sensory transduction histidine kinase"/>
    <property type="match status" value="1"/>
</dbReference>
<dbReference type="Pfam" id="PF00512">
    <property type="entry name" value="HisKA"/>
    <property type="match status" value="1"/>
</dbReference>
<keyword evidence="11" id="KW-0131">Cell cycle</keyword>
<dbReference type="SMART" id="SM00448">
    <property type="entry name" value="REC"/>
    <property type="match status" value="1"/>
</dbReference>
<dbReference type="Proteomes" id="UP000824988">
    <property type="component" value="Chromosome"/>
</dbReference>
<feature type="coiled-coil region" evidence="13">
    <location>
        <begin position="178"/>
        <end position="205"/>
    </location>
</feature>
<evidence type="ECO:0000313" key="17">
    <source>
        <dbReference type="Proteomes" id="UP000824988"/>
    </source>
</evidence>
<dbReference type="Pfam" id="PF00072">
    <property type="entry name" value="Response_reg"/>
    <property type="match status" value="1"/>
</dbReference>
<evidence type="ECO:0000256" key="13">
    <source>
        <dbReference type="SAM" id="Coils"/>
    </source>
</evidence>
<evidence type="ECO:0000313" key="16">
    <source>
        <dbReference type="EMBL" id="BBL70692.1"/>
    </source>
</evidence>
<name>A0A8D4VQB7_9GAMM</name>
<evidence type="ECO:0000259" key="14">
    <source>
        <dbReference type="PROSITE" id="PS50109"/>
    </source>
</evidence>
<dbReference type="EMBL" id="AP019782">
    <property type="protein sequence ID" value="BBL70692.1"/>
    <property type="molecule type" value="Genomic_DNA"/>
</dbReference>
<dbReference type="PANTHER" id="PTHR43047">
    <property type="entry name" value="TWO-COMPONENT HISTIDINE PROTEIN KINASE"/>
    <property type="match status" value="1"/>
</dbReference>
<evidence type="ECO:0000256" key="5">
    <source>
        <dbReference type="ARBA" id="ARBA00022679"/>
    </source>
</evidence>
<dbReference type="PANTHER" id="PTHR43047:SF64">
    <property type="entry name" value="HISTIDINE KINASE CONTAINING CHEY-HOMOLOGOUS RECEIVER DOMAIN AND PAS DOMAIN-RELATED"/>
    <property type="match status" value="1"/>
</dbReference>
<keyword evidence="5" id="KW-0808">Transferase</keyword>
<evidence type="ECO:0000256" key="2">
    <source>
        <dbReference type="ARBA" id="ARBA00004370"/>
    </source>
</evidence>
<feature type="modified residue" description="4-aspartylphosphate" evidence="12">
    <location>
        <position position="502"/>
    </location>
</feature>
<feature type="domain" description="Response regulatory" evidence="15">
    <location>
        <begin position="453"/>
        <end position="569"/>
    </location>
</feature>
<dbReference type="AlphaFoldDB" id="A0A8D4VQB7"/>
<dbReference type="GO" id="GO:0000155">
    <property type="term" value="F:phosphorelay sensor kinase activity"/>
    <property type="evidence" value="ECO:0007669"/>
    <property type="project" value="InterPro"/>
</dbReference>
<evidence type="ECO:0000256" key="8">
    <source>
        <dbReference type="ARBA" id="ARBA00022840"/>
    </source>
</evidence>
<evidence type="ECO:0000256" key="9">
    <source>
        <dbReference type="ARBA" id="ARBA00023012"/>
    </source>
</evidence>
<accession>A0A8D4VQB7</accession>
<dbReference type="Pfam" id="PF02518">
    <property type="entry name" value="HATPase_c"/>
    <property type="match status" value="1"/>
</dbReference>
<evidence type="ECO:0000259" key="15">
    <source>
        <dbReference type="PROSITE" id="PS50110"/>
    </source>
</evidence>
<comment type="catalytic activity">
    <reaction evidence="1">
        <text>ATP + protein L-histidine = ADP + protein N-phospho-L-histidine.</text>
        <dbReference type="EC" id="2.7.13.3"/>
    </reaction>
</comment>
<keyword evidence="10" id="KW-0472">Membrane</keyword>
<evidence type="ECO:0000256" key="1">
    <source>
        <dbReference type="ARBA" id="ARBA00000085"/>
    </source>
</evidence>
<keyword evidence="9" id="KW-0902">Two-component regulatory system</keyword>
<dbReference type="PROSITE" id="PS50109">
    <property type="entry name" value="HIS_KIN"/>
    <property type="match status" value="1"/>
</dbReference>
<evidence type="ECO:0000256" key="7">
    <source>
        <dbReference type="ARBA" id="ARBA00022777"/>
    </source>
</evidence>
<dbReference type="SMART" id="SM00388">
    <property type="entry name" value="HisKA"/>
    <property type="match status" value="1"/>
</dbReference>
<comment type="subcellular location">
    <subcellularLocation>
        <location evidence="2">Membrane</location>
    </subcellularLocation>
</comment>
<dbReference type="SMART" id="SM00387">
    <property type="entry name" value="HATPase_c"/>
    <property type="match status" value="1"/>
</dbReference>
<dbReference type="CDD" id="cd16922">
    <property type="entry name" value="HATPase_EvgS-ArcB-TorS-like"/>
    <property type="match status" value="1"/>
</dbReference>
<keyword evidence="17" id="KW-1185">Reference proteome</keyword>
<keyword evidence="4 12" id="KW-0597">Phosphoprotein</keyword>
<dbReference type="CDD" id="cd00082">
    <property type="entry name" value="HisKA"/>
    <property type="match status" value="1"/>
</dbReference>
<dbReference type="KEGG" id="moz:MoryE10_12980"/>
<proteinExistence type="predicted"/>
<dbReference type="InterPro" id="IPR003661">
    <property type="entry name" value="HisK_dim/P_dom"/>
</dbReference>
<keyword evidence="13" id="KW-0175">Coiled coil</keyword>
<dbReference type="InterPro" id="IPR005467">
    <property type="entry name" value="His_kinase_dom"/>
</dbReference>
<dbReference type="CDD" id="cd17546">
    <property type="entry name" value="REC_hyHK_CKI1_RcsC-like"/>
    <property type="match status" value="1"/>
</dbReference>
<dbReference type="InterPro" id="IPR003018">
    <property type="entry name" value="GAF"/>
</dbReference>
<dbReference type="PROSITE" id="PS50110">
    <property type="entry name" value="RESPONSE_REGULATORY"/>
    <property type="match status" value="1"/>
</dbReference>
<dbReference type="FunFam" id="3.30.565.10:FF:000010">
    <property type="entry name" value="Sensor histidine kinase RcsC"/>
    <property type="match status" value="1"/>
</dbReference>
<evidence type="ECO:0000256" key="4">
    <source>
        <dbReference type="ARBA" id="ARBA00022553"/>
    </source>
</evidence>